<dbReference type="InterPro" id="IPR010787">
    <property type="entry name" value="DUF1385"/>
</dbReference>
<protein>
    <submittedName>
        <fullName evidence="3">DUF1385 domain-containing protein</fullName>
    </submittedName>
</protein>
<keyword evidence="1" id="KW-1133">Transmembrane helix</keyword>
<feature type="transmembrane region" description="Helical" evidence="1">
    <location>
        <begin position="196"/>
        <end position="214"/>
    </location>
</feature>
<dbReference type="GeneID" id="49406471"/>
<accession>A0A3G9GQX2</accession>
<feature type="transmembrane region" description="Helical" evidence="1">
    <location>
        <begin position="97"/>
        <end position="115"/>
    </location>
</feature>
<sequence>MEKKPNVGGQAVIEGVMMRGKDKIAVAVRQPDGEIAIDVGPANSITDKYPFLKKPLLRGVVALCESLYHGMKALAYSAQVSGEDDEQLDSKEMAMTIAFSIVLAVVLFIIIPTWSMRFLNAWTHDHMILNLAEGALRMLIFLGYITAISSMKDIQRVFQYHGAEHKTIYTYEAGLPLEVANVRQFSTLHPRCGTNFLMIVMLISMFVFTFLGWPNLFERIMSRIILMPVIAGVSYEIIRYAGSHIDSAWVRTAIFPGLCLQKLTTREPDDSQIEVAIASLKAVLPPEELAEKQSTGENNAG</sequence>
<reference evidence="5 6" key="2">
    <citation type="journal article" date="2019" name="Nat. Med.">
        <title>A library of human gut bacterial isolates paired with longitudinal multiomics data enables mechanistic microbiome research.</title>
        <authorList>
            <person name="Poyet M."/>
            <person name="Groussin M."/>
            <person name="Gibbons S.M."/>
            <person name="Avila-Pacheco J."/>
            <person name="Jiang X."/>
            <person name="Kearney S.M."/>
            <person name="Perrotta A.R."/>
            <person name="Berdy B."/>
            <person name="Zhao S."/>
            <person name="Lieberman T.D."/>
            <person name="Swanson P.K."/>
            <person name="Smith M."/>
            <person name="Roesemann S."/>
            <person name="Alexander J.E."/>
            <person name="Rich S.A."/>
            <person name="Livny J."/>
            <person name="Vlamakis H."/>
            <person name="Clish C."/>
            <person name="Bullock K."/>
            <person name="Deik A."/>
            <person name="Scott J."/>
            <person name="Pierce K.A."/>
            <person name="Xavier R.J."/>
            <person name="Alm E.J."/>
        </authorList>
    </citation>
    <scope>NUCLEOTIDE SEQUENCE [LARGE SCALE GENOMIC DNA]</scope>
    <source>
        <strain evidence="3 6">BIOML-A13</strain>
        <strain evidence="4 5">BIOML-A3</strain>
    </source>
</reference>
<comment type="caution">
    <text evidence="2">The sequence shown here is derived from an EMBL/GenBank/DDBJ whole genome shotgun (WGS) entry which is preliminary data.</text>
</comment>
<proteinExistence type="predicted"/>
<dbReference type="EMBL" id="WNBM01000005">
    <property type="protein sequence ID" value="MTT76257.1"/>
    <property type="molecule type" value="Genomic_DNA"/>
</dbReference>
<keyword evidence="5" id="KW-1185">Reference proteome</keyword>
<dbReference type="AlphaFoldDB" id="A0A3G9GQX2"/>
<accession>R6II29</accession>
<dbReference type="PANTHER" id="PTHR42867">
    <property type="entry name" value="MEMBRANE PROTEIN-RELATED"/>
    <property type="match status" value="1"/>
</dbReference>
<evidence type="ECO:0000313" key="4">
    <source>
        <dbReference type="EMBL" id="MTU04321.1"/>
    </source>
</evidence>
<dbReference type="RefSeq" id="WP_021718161.1">
    <property type="nucleotide sequence ID" value="NZ_AP019004.1"/>
</dbReference>
<dbReference type="OrthoDB" id="9784805at2"/>
<reference evidence="2" key="1">
    <citation type="submission" date="2012-11" db="EMBL/GenBank/DDBJ databases">
        <title>Dependencies among metagenomic species, viruses, plasmids and units of genetic variation.</title>
        <authorList>
            <person name="Nielsen H.B."/>
            <person name="Almeida M."/>
            <person name="Juncker A.S."/>
            <person name="Rasmussen S."/>
            <person name="Li J."/>
            <person name="Sunagawa S."/>
            <person name="Plichta D."/>
            <person name="Gautier L."/>
            <person name="Le Chatelier E."/>
            <person name="Peletier E."/>
            <person name="Bonde I."/>
            <person name="Nielsen T."/>
            <person name="Manichanh C."/>
            <person name="Arumugam M."/>
            <person name="Batto J."/>
            <person name="Santos M.B.Q.D."/>
            <person name="Blom N."/>
            <person name="Borruel N."/>
            <person name="Burgdorf K.S."/>
            <person name="Boumezbeur F."/>
            <person name="Casellas F."/>
            <person name="Dore J."/>
            <person name="Guarner F."/>
            <person name="Hansen T."/>
            <person name="Hildebrand F."/>
            <person name="Kaas R.S."/>
            <person name="Kennedy S."/>
            <person name="Kristiansen K."/>
            <person name="Kultima J.R."/>
            <person name="Leonard P."/>
            <person name="Levenez F."/>
            <person name="Lund O."/>
            <person name="Moumen B."/>
            <person name="Le Paslier D."/>
            <person name="Pons N."/>
            <person name="Pedersen O."/>
            <person name="Prifti E."/>
            <person name="Qin J."/>
            <person name="Raes J."/>
            <person name="Tap J."/>
            <person name="Tims S."/>
            <person name="Ussery D.W."/>
            <person name="Yamada T."/>
            <person name="MetaHit consortium"/>
            <person name="Renault P."/>
            <person name="Sicheritz-Ponten T."/>
            <person name="Bork P."/>
            <person name="Wang J."/>
            <person name="Brunak S."/>
            <person name="Ehrlich S.D."/>
        </authorList>
    </citation>
    <scope>NUCLEOTIDE SEQUENCE [LARGE SCALE GENOMIC DNA]</scope>
</reference>
<gene>
    <name evidence="2" type="ORF">BN533_01261</name>
    <name evidence="3" type="ORF">GMD11_08265</name>
    <name evidence="4" type="ORF">GMD18_07920</name>
</gene>
<evidence type="ECO:0000313" key="6">
    <source>
        <dbReference type="Proteomes" id="UP000484547"/>
    </source>
</evidence>
<dbReference type="PANTHER" id="PTHR42867:SF1">
    <property type="entry name" value="MEMBRANE PROTEIN-RELATED"/>
    <property type="match status" value="1"/>
</dbReference>
<dbReference type="Pfam" id="PF07136">
    <property type="entry name" value="DUF1385"/>
    <property type="match status" value="1"/>
</dbReference>
<organism evidence="2">
    <name type="scientific">Phascolarctobacterium faecium</name>
    <dbReference type="NCBI Taxonomy" id="33025"/>
    <lineage>
        <taxon>Bacteria</taxon>
        <taxon>Bacillati</taxon>
        <taxon>Bacillota</taxon>
        <taxon>Negativicutes</taxon>
        <taxon>Acidaminococcales</taxon>
        <taxon>Acidaminococcaceae</taxon>
        <taxon>Phascolarctobacterium</taxon>
    </lineage>
</organism>
<evidence type="ECO:0000256" key="1">
    <source>
        <dbReference type="SAM" id="Phobius"/>
    </source>
</evidence>
<name>A0A3G9GQX2_9FIRM</name>
<keyword evidence="1" id="KW-0472">Membrane</keyword>
<evidence type="ECO:0000313" key="5">
    <source>
        <dbReference type="Proteomes" id="UP000443070"/>
    </source>
</evidence>
<evidence type="ECO:0000313" key="2">
    <source>
        <dbReference type="EMBL" id="CDB46204.1"/>
    </source>
</evidence>
<feature type="transmembrane region" description="Helical" evidence="1">
    <location>
        <begin position="127"/>
        <end position="147"/>
    </location>
</feature>
<keyword evidence="1" id="KW-0812">Transmembrane</keyword>
<dbReference type="EMBL" id="CBDS010000078">
    <property type="protein sequence ID" value="CDB46204.1"/>
    <property type="molecule type" value="Genomic_DNA"/>
</dbReference>
<dbReference type="EMBL" id="WNBW01000005">
    <property type="protein sequence ID" value="MTU04321.1"/>
    <property type="molecule type" value="Genomic_DNA"/>
</dbReference>
<dbReference type="Proteomes" id="UP000484547">
    <property type="component" value="Unassembled WGS sequence"/>
</dbReference>
<evidence type="ECO:0000313" key="3">
    <source>
        <dbReference type="EMBL" id="MTT76257.1"/>
    </source>
</evidence>
<dbReference type="Proteomes" id="UP000443070">
    <property type="component" value="Unassembled WGS sequence"/>
</dbReference>